<sequence length="380" mass="42427">MPFVPTSAELQHPLAQEYQNNAGDLATAGLQEDANRRGRSGSKWSIEEVNAVRAVPLVRLDPTRIIPESYFPGDDNEVFYALFRHVRAATVDDLKEFDPDKFTHNPYQGFFNYLAELSTTNTSEESVIRAHQRNISVSSVTTELSTSSNEDSHETVSKAALRDFVNFTLMRMGTFRKLPVPAREGRKKPHLSSYADPVRFKFRLGGVSHDVVNDGHLAVNFPGSVSGSDRKSRLSVINVECKPRHAGGLKRRSGEPEPFSPIVFAQEVAEMIGAVFAQNHMRLPVRHDTQESFVLSMHGSNFYVSTAHFSAEYIEYLETGSYPGVTGANFLWVRRSVHFDLKKVDDRGEALRFLWALITYVVSGMAKVNIVSSAIQEASV</sequence>
<proteinExistence type="predicted"/>
<gene>
    <name evidence="1" type="ORF">BDV37DRAFT_280396</name>
</gene>
<dbReference type="AlphaFoldDB" id="A0A5N7DM65"/>
<accession>A0A5N7DM65</accession>
<dbReference type="RefSeq" id="XP_031944458.1">
    <property type="nucleotide sequence ID" value="XM_032086553.1"/>
</dbReference>
<name>A0A5N7DM65_9EURO</name>
<organism evidence="1 2">
    <name type="scientific">Aspergillus pseudonomiae</name>
    <dbReference type="NCBI Taxonomy" id="1506151"/>
    <lineage>
        <taxon>Eukaryota</taxon>
        <taxon>Fungi</taxon>
        <taxon>Dikarya</taxon>
        <taxon>Ascomycota</taxon>
        <taxon>Pezizomycotina</taxon>
        <taxon>Eurotiomycetes</taxon>
        <taxon>Eurotiomycetidae</taxon>
        <taxon>Eurotiales</taxon>
        <taxon>Aspergillaceae</taxon>
        <taxon>Aspergillus</taxon>
        <taxon>Aspergillus subgen. Circumdati</taxon>
    </lineage>
</organism>
<dbReference type="EMBL" id="ML736750">
    <property type="protein sequence ID" value="KAE8407139.1"/>
    <property type="molecule type" value="Genomic_DNA"/>
</dbReference>
<evidence type="ECO:0000313" key="2">
    <source>
        <dbReference type="Proteomes" id="UP000325579"/>
    </source>
</evidence>
<dbReference type="GeneID" id="43671244"/>
<keyword evidence="2" id="KW-1185">Reference proteome</keyword>
<protein>
    <submittedName>
        <fullName evidence="1">Uncharacterized protein</fullName>
    </submittedName>
</protein>
<dbReference type="Proteomes" id="UP000325579">
    <property type="component" value="Unassembled WGS sequence"/>
</dbReference>
<dbReference type="OrthoDB" id="4526849at2759"/>
<evidence type="ECO:0000313" key="1">
    <source>
        <dbReference type="EMBL" id="KAE8407139.1"/>
    </source>
</evidence>
<reference evidence="1 2" key="1">
    <citation type="submission" date="2019-04" db="EMBL/GenBank/DDBJ databases">
        <authorList>
            <consortium name="DOE Joint Genome Institute"/>
            <person name="Mondo S."/>
            <person name="Kjaerbolling I."/>
            <person name="Vesth T."/>
            <person name="Frisvad J.C."/>
            <person name="Nybo J.L."/>
            <person name="Theobald S."/>
            <person name="Kildgaard S."/>
            <person name="Isbrandt T."/>
            <person name="Kuo A."/>
            <person name="Sato A."/>
            <person name="Lyhne E.K."/>
            <person name="Kogle M.E."/>
            <person name="Wiebenga A."/>
            <person name="Kun R.S."/>
            <person name="Lubbers R.J."/>
            <person name="Makela M.R."/>
            <person name="Barry K."/>
            <person name="Chovatia M."/>
            <person name="Clum A."/>
            <person name="Daum C."/>
            <person name="Haridas S."/>
            <person name="He G."/>
            <person name="LaButti K."/>
            <person name="Lipzen A."/>
            <person name="Riley R."/>
            <person name="Salamov A."/>
            <person name="Simmons B.A."/>
            <person name="Magnuson J.K."/>
            <person name="Henrissat B."/>
            <person name="Mortensen U.H."/>
            <person name="Larsen T.O."/>
            <person name="Devries R.P."/>
            <person name="Grigoriev I.V."/>
            <person name="Machida M."/>
            <person name="Baker S.E."/>
            <person name="Andersen M.R."/>
            <person name="Cantor M.N."/>
            <person name="Hua S.X."/>
        </authorList>
    </citation>
    <scope>NUCLEOTIDE SEQUENCE [LARGE SCALE GENOMIC DNA]</scope>
    <source>
        <strain evidence="1 2">CBS 119388</strain>
    </source>
</reference>